<reference evidence="1" key="1">
    <citation type="journal article" date="2020" name="Nature">
        <title>Giant virus diversity and host interactions through global metagenomics.</title>
        <authorList>
            <person name="Schulz F."/>
            <person name="Roux S."/>
            <person name="Paez-Espino D."/>
            <person name="Jungbluth S."/>
            <person name="Walsh D.A."/>
            <person name="Denef V.J."/>
            <person name="McMahon K.D."/>
            <person name="Konstantinidis K.T."/>
            <person name="Eloe-Fadrosh E.A."/>
            <person name="Kyrpides N.C."/>
            <person name="Woyke T."/>
        </authorList>
    </citation>
    <scope>NUCLEOTIDE SEQUENCE</scope>
    <source>
        <strain evidence="1">GVMAG-M-3300009068-24</strain>
    </source>
</reference>
<name>A0A6C0EL35_9ZZZZ</name>
<organism evidence="1">
    <name type="scientific">viral metagenome</name>
    <dbReference type="NCBI Taxonomy" id="1070528"/>
    <lineage>
        <taxon>unclassified sequences</taxon>
        <taxon>metagenomes</taxon>
        <taxon>organismal metagenomes</taxon>
    </lineage>
</organism>
<proteinExistence type="predicted"/>
<protein>
    <submittedName>
        <fullName evidence="1">Uncharacterized protein</fullName>
    </submittedName>
</protein>
<accession>A0A6C0EL35</accession>
<dbReference type="EMBL" id="MN738885">
    <property type="protein sequence ID" value="QHT29904.1"/>
    <property type="molecule type" value="Genomic_DNA"/>
</dbReference>
<sequence length="157" mass="18216">MQTSFKCDSARIEQSLKVSSFPGRYALDVPGPGLNLPMQDDTQLRMQTWGANRGDNFVNLESDLRGMTRRLNRDRPEANNYRDHAVVSRPLQNYSVADPFVQESRASHPAFMYRGVSQDRWEQPLLNPQAPVDKDFYDNIQTRILEKDYYTPNYTTH</sequence>
<dbReference type="AlphaFoldDB" id="A0A6C0EL35"/>
<evidence type="ECO:0000313" key="1">
    <source>
        <dbReference type="EMBL" id="QHT29904.1"/>
    </source>
</evidence>